<evidence type="ECO:0000313" key="3">
    <source>
        <dbReference type="Proteomes" id="UP000177905"/>
    </source>
</evidence>
<name>A0A1F4S0M1_UNCSA</name>
<dbReference type="InterPro" id="IPR002933">
    <property type="entry name" value="Peptidase_M20"/>
</dbReference>
<evidence type="ECO:0008006" key="4">
    <source>
        <dbReference type="Google" id="ProtNLM"/>
    </source>
</evidence>
<keyword evidence="1" id="KW-0862">Zinc</keyword>
<dbReference type="InterPro" id="IPR050072">
    <property type="entry name" value="Peptidase_M20A"/>
</dbReference>
<dbReference type="EMBL" id="MEUA01000046">
    <property type="protein sequence ID" value="OGC13964.1"/>
    <property type="molecule type" value="Genomic_DNA"/>
</dbReference>
<dbReference type="PANTHER" id="PTHR43808:SF8">
    <property type="entry name" value="PEPTIDASE M20 DIMERISATION DOMAIN-CONTAINING PROTEIN"/>
    <property type="match status" value="1"/>
</dbReference>
<dbReference type="GO" id="GO:0016787">
    <property type="term" value="F:hydrolase activity"/>
    <property type="evidence" value="ECO:0007669"/>
    <property type="project" value="InterPro"/>
</dbReference>
<evidence type="ECO:0000256" key="1">
    <source>
        <dbReference type="ARBA" id="ARBA00022833"/>
    </source>
</evidence>
<dbReference type="SUPFAM" id="SSF53187">
    <property type="entry name" value="Zn-dependent exopeptidases"/>
    <property type="match status" value="1"/>
</dbReference>
<evidence type="ECO:0000313" key="2">
    <source>
        <dbReference type="EMBL" id="OGC13964.1"/>
    </source>
</evidence>
<organism evidence="2 3">
    <name type="scientific">candidate division WOR-1 bacterium RIFOXYB2_FULL_36_35</name>
    <dbReference type="NCBI Taxonomy" id="1802578"/>
    <lineage>
        <taxon>Bacteria</taxon>
        <taxon>Bacillati</taxon>
        <taxon>Saganbacteria</taxon>
    </lineage>
</organism>
<dbReference type="Proteomes" id="UP000177905">
    <property type="component" value="Unassembled WGS sequence"/>
</dbReference>
<accession>A0A1F4S0M1</accession>
<dbReference type="Pfam" id="PF01546">
    <property type="entry name" value="Peptidase_M20"/>
    <property type="match status" value="1"/>
</dbReference>
<proteinExistence type="predicted"/>
<reference evidence="2 3" key="1">
    <citation type="journal article" date="2016" name="Nat. Commun.">
        <title>Thousands of microbial genomes shed light on interconnected biogeochemical processes in an aquifer system.</title>
        <authorList>
            <person name="Anantharaman K."/>
            <person name="Brown C.T."/>
            <person name="Hug L.A."/>
            <person name="Sharon I."/>
            <person name="Castelle C.J."/>
            <person name="Probst A.J."/>
            <person name="Thomas B.C."/>
            <person name="Singh A."/>
            <person name="Wilkins M.J."/>
            <person name="Karaoz U."/>
            <person name="Brodie E.L."/>
            <person name="Williams K.H."/>
            <person name="Hubbard S.S."/>
            <person name="Banfield J.F."/>
        </authorList>
    </citation>
    <scope>NUCLEOTIDE SEQUENCE [LARGE SCALE GENOMIC DNA]</scope>
</reference>
<comment type="caution">
    <text evidence="2">The sequence shown here is derived from an EMBL/GenBank/DDBJ whole genome shotgun (WGS) entry which is preliminary data.</text>
</comment>
<gene>
    <name evidence="2" type="ORF">A2290_04125</name>
</gene>
<sequence length="521" mass="59360">MSYPSTTKRIVLASEYQRKILEHLNSLVRFQTIDPKVMHRQHQRYLADQIECKNYLEASLLQLGIRTEIFTTPQSKNNKWIDFCATTGINPNATFYSLYGTTDPKREIKTRLIFTGHYDVVYADRNGWISNPFIATQEGNKIYGRGTSDMKGGIATLLTALEMYKKIIGDFPANIAIDIIIVSLEEIMGQFGAQEIADYLISSNKFPQDSQINLVELESTQSKIVNRRRMAGTYALKLPQLNLSDEFGITDIIHTFRSNGGHTGLFNINNGLQDHSLAYAVQQYFAFFSRSGYFPSCIEAGEEDGKGLIMCIENGIPKITKMGLTANKGKANLMLLAAMRFIYEITAETTWREPAESNIGTSVNPFFFKNGKSSKLEIIFRSFIEQEEVKRFLDEAVNRTNSYMKKFSGNWENIGYGELNLHFNRLAQDENSPLIKSATKVLQTDLNTTPEFFNAFGNSDLQTFYWSLKNAGYNVYAMGFGPEGYNEHAINEYVLFDSLERSTLFNFHLIKRLNFTKTWRG</sequence>
<dbReference type="PANTHER" id="PTHR43808">
    <property type="entry name" value="ACETYLORNITHINE DEACETYLASE"/>
    <property type="match status" value="1"/>
</dbReference>
<dbReference type="Gene3D" id="3.40.630.10">
    <property type="entry name" value="Zn peptidases"/>
    <property type="match status" value="1"/>
</dbReference>
<dbReference type="AlphaFoldDB" id="A0A1F4S0M1"/>
<protein>
    <recommendedName>
        <fullName evidence="4">Peptidase M20 dimerisation domain-containing protein</fullName>
    </recommendedName>
</protein>